<dbReference type="STRING" id="1802697.A2925_02300"/>
<dbReference type="GO" id="GO:0048038">
    <property type="term" value="F:quinone binding"/>
    <property type="evidence" value="ECO:0007669"/>
    <property type="project" value="UniProtKB-KW"/>
</dbReference>
<dbReference type="AlphaFoldDB" id="A0A1F8GJF9"/>
<keyword evidence="6" id="KW-0560">Oxidoreductase</keyword>
<dbReference type="PANTHER" id="PTHR34573">
    <property type="entry name" value="VKC DOMAIN-CONTAINING PROTEIN"/>
    <property type="match status" value="1"/>
</dbReference>
<evidence type="ECO:0000256" key="9">
    <source>
        <dbReference type="ARBA" id="ARBA00023284"/>
    </source>
</evidence>
<keyword evidence="8" id="KW-1015">Disulfide bond</keyword>
<keyword evidence="7 10" id="KW-0472">Membrane</keyword>
<reference evidence="12 13" key="1">
    <citation type="journal article" date="2016" name="Nat. Commun.">
        <title>Thousands of microbial genomes shed light on interconnected biogeochemical processes in an aquifer system.</title>
        <authorList>
            <person name="Anantharaman K."/>
            <person name="Brown C.T."/>
            <person name="Hug L.A."/>
            <person name="Sharon I."/>
            <person name="Castelle C.J."/>
            <person name="Probst A.J."/>
            <person name="Thomas B.C."/>
            <person name="Singh A."/>
            <person name="Wilkins M.J."/>
            <person name="Karaoz U."/>
            <person name="Brodie E.L."/>
            <person name="Williams K.H."/>
            <person name="Hubbard S.S."/>
            <person name="Banfield J.F."/>
        </authorList>
    </citation>
    <scope>NUCLEOTIDE SEQUENCE [LARGE SCALE GENOMIC DNA]</scope>
</reference>
<gene>
    <name evidence="12" type="ORF">A2925_02300</name>
</gene>
<dbReference type="PANTHER" id="PTHR34573:SF1">
    <property type="entry name" value="VITAMIN K EPOXIDE REDUCTASE DOMAIN-CONTAINING PROTEIN"/>
    <property type="match status" value="1"/>
</dbReference>
<dbReference type="Proteomes" id="UP000178256">
    <property type="component" value="Unassembled WGS sequence"/>
</dbReference>
<dbReference type="InterPro" id="IPR038354">
    <property type="entry name" value="VKOR_sf"/>
</dbReference>
<dbReference type="InterPro" id="IPR044698">
    <property type="entry name" value="VKOR/LTO1"/>
</dbReference>
<feature type="transmembrane region" description="Helical" evidence="10">
    <location>
        <begin position="132"/>
        <end position="152"/>
    </location>
</feature>
<dbReference type="InterPro" id="IPR012932">
    <property type="entry name" value="VKOR"/>
</dbReference>
<dbReference type="GO" id="GO:0016491">
    <property type="term" value="F:oxidoreductase activity"/>
    <property type="evidence" value="ECO:0007669"/>
    <property type="project" value="UniProtKB-KW"/>
</dbReference>
<dbReference type="SMART" id="SM00756">
    <property type="entry name" value="VKc"/>
    <property type="match status" value="1"/>
</dbReference>
<evidence type="ECO:0000256" key="6">
    <source>
        <dbReference type="ARBA" id="ARBA00023002"/>
    </source>
</evidence>
<feature type="domain" description="Vitamin K epoxide reductase" evidence="11">
    <location>
        <begin position="18"/>
        <end position="154"/>
    </location>
</feature>
<proteinExistence type="inferred from homology"/>
<evidence type="ECO:0000256" key="2">
    <source>
        <dbReference type="ARBA" id="ARBA00006214"/>
    </source>
</evidence>
<accession>A0A1F8GJF9</accession>
<sequence length="154" mass="17391">MVLTKHRGNRMLIFRVSQSAAYTILIFLSFSGFLIANYIRHHKKNVKEVLVCPLKANCDTVIHSDYSKFLGVPVEVLGMFYYGLTALSYGVFMVVPETATSVNLFLIHSISFLAFMFSIYLTFVQAFALKNWCTWCIVSASISASIFLISVYNS</sequence>
<keyword evidence="3 10" id="KW-0812">Transmembrane</keyword>
<comment type="caution">
    <text evidence="12">The sequence shown here is derived from an EMBL/GenBank/DDBJ whole genome shotgun (WGS) entry which is preliminary data.</text>
</comment>
<dbReference type="Gene3D" id="1.20.1440.130">
    <property type="entry name" value="VKOR domain"/>
    <property type="match status" value="1"/>
</dbReference>
<keyword evidence="4" id="KW-0874">Quinone</keyword>
<evidence type="ECO:0000256" key="1">
    <source>
        <dbReference type="ARBA" id="ARBA00004141"/>
    </source>
</evidence>
<evidence type="ECO:0000313" key="13">
    <source>
        <dbReference type="Proteomes" id="UP000178256"/>
    </source>
</evidence>
<protein>
    <recommendedName>
        <fullName evidence="11">Vitamin K epoxide reductase domain-containing protein</fullName>
    </recommendedName>
</protein>
<evidence type="ECO:0000256" key="3">
    <source>
        <dbReference type="ARBA" id="ARBA00022692"/>
    </source>
</evidence>
<keyword evidence="9" id="KW-0676">Redox-active center</keyword>
<dbReference type="CDD" id="cd12916">
    <property type="entry name" value="VKOR_1"/>
    <property type="match status" value="1"/>
</dbReference>
<dbReference type="GO" id="GO:0016020">
    <property type="term" value="C:membrane"/>
    <property type="evidence" value="ECO:0007669"/>
    <property type="project" value="UniProtKB-SubCell"/>
</dbReference>
<comment type="subcellular location">
    <subcellularLocation>
        <location evidence="1">Membrane</location>
        <topology evidence="1">Multi-pass membrane protein</topology>
    </subcellularLocation>
</comment>
<keyword evidence="5 10" id="KW-1133">Transmembrane helix</keyword>
<evidence type="ECO:0000256" key="4">
    <source>
        <dbReference type="ARBA" id="ARBA00022719"/>
    </source>
</evidence>
<evidence type="ECO:0000256" key="8">
    <source>
        <dbReference type="ARBA" id="ARBA00023157"/>
    </source>
</evidence>
<evidence type="ECO:0000256" key="5">
    <source>
        <dbReference type="ARBA" id="ARBA00022989"/>
    </source>
</evidence>
<organism evidence="12 13">
    <name type="scientific">Candidatus Yanofskybacteria bacterium RIFCSPLOWO2_01_FULL_44_22</name>
    <dbReference type="NCBI Taxonomy" id="1802697"/>
    <lineage>
        <taxon>Bacteria</taxon>
        <taxon>Candidatus Yanofskyibacteriota</taxon>
    </lineage>
</organism>
<name>A0A1F8GJF9_9BACT</name>
<evidence type="ECO:0000259" key="11">
    <source>
        <dbReference type="SMART" id="SM00756"/>
    </source>
</evidence>
<feature type="transmembrane region" description="Helical" evidence="10">
    <location>
        <begin position="20"/>
        <end position="39"/>
    </location>
</feature>
<dbReference type="EMBL" id="MGKL01000018">
    <property type="protein sequence ID" value="OGN25534.1"/>
    <property type="molecule type" value="Genomic_DNA"/>
</dbReference>
<evidence type="ECO:0000313" key="12">
    <source>
        <dbReference type="EMBL" id="OGN25534.1"/>
    </source>
</evidence>
<feature type="transmembrane region" description="Helical" evidence="10">
    <location>
        <begin position="101"/>
        <end position="120"/>
    </location>
</feature>
<feature type="transmembrane region" description="Helical" evidence="10">
    <location>
        <begin position="76"/>
        <end position="95"/>
    </location>
</feature>
<evidence type="ECO:0000256" key="10">
    <source>
        <dbReference type="SAM" id="Phobius"/>
    </source>
</evidence>
<comment type="similarity">
    <text evidence="2">Belongs to the VKOR family.</text>
</comment>
<dbReference type="Pfam" id="PF07884">
    <property type="entry name" value="VKOR"/>
    <property type="match status" value="1"/>
</dbReference>
<evidence type="ECO:0000256" key="7">
    <source>
        <dbReference type="ARBA" id="ARBA00023136"/>
    </source>
</evidence>